<name>A0AAW8DXN4_9BURK</name>
<protein>
    <recommendedName>
        <fullName evidence="5">Flagellar protein FliT</fullName>
    </recommendedName>
</protein>
<evidence type="ECO:0000256" key="5">
    <source>
        <dbReference type="ARBA" id="ARBA00093797"/>
    </source>
</evidence>
<keyword evidence="6" id="KW-0969">Cilium</keyword>
<comment type="subcellular location">
    <subcellularLocation>
        <location evidence="1">Cytoplasm</location>
        <location evidence="1">Cytosol</location>
    </subcellularLocation>
</comment>
<organism evidence="6 7">
    <name type="scientific">Variovorax boronicumulans</name>
    <dbReference type="NCBI Taxonomy" id="436515"/>
    <lineage>
        <taxon>Bacteria</taxon>
        <taxon>Pseudomonadati</taxon>
        <taxon>Pseudomonadota</taxon>
        <taxon>Betaproteobacteria</taxon>
        <taxon>Burkholderiales</taxon>
        <taxon>Comamonadaceae</taxon>
        <taxon>Variovorax</taxon>
    </lineage>
</organism>
<dbReference type="Pfam" id="PF05400">
    <property type="entry name" value="FliT"/>
    <property type="match status" value="1"/>
</dbReference>
<evidence type="ECO:0000256" key="4">
    <source>
        <dbReference type="ARBA" id="ARBA00023186"/>
    </source>
</evidence>
<dbReference type="Proteomes" id="UP001244295">
    <property type="component" value="Unassembled WGS sequence"/>
</dbReference>
<accession>A0AAW8DXN4</accession>
<gene>
    <name evidence="6" type="ORF">J2W25_003294</name>
</gene>
<dbReference type="EMBL" id="JAUSRR010000005">
    <property type="protein sequence ID" value="MDP9924262.1"/>
    <property type="molecule type" value="Genomic_DNA"/>
</dbReference>
<dbReference type="RefSeq" id="WP_223301366.1">
    <property type="nucleotide sequence ID" value="NZ_BKDH01000001.1"/>
</dbReference>
<dbReference type="AlphaFoldDB" id="A0AAW8DXN4"/>
<reference evidence="6" key="1">
    <citation type="submission" date="2023-07" db="EMBL/GenBank/DDBJ databases">
        <title>Sorghum-associated microbial communities from plants grown in Nebraska, USA.</title>
        <authorList>
            <person name="Schachtman D."/>
        </authorList>
    </citation>
    <scope>NUCLEOTIDE SEQUENCE</scope>
    <source>
        <strain evidence="6">DS2795</strain>
    </source>
</reference>
<proteinExistence type="predicted"/>
<evidence type="ECO:0000313" key="7">
    <source>
        <dbReference type="Proteomes" id="UP001244295"/>
    </source>
</evidence>
<evidence type="ECO:0000313" key="6">
    <source>
        <dbReference type="EMBL" id="MDP9924262.1"/>
    </source>
</evidence>
<dbReference type="Gene3D" id="1.20.58.380">
    <property type="entry name" value="Flagellar protein flit"/>
    <property type="match status" value="1"/>
</dbReference>
<comment type="caution">
    <text evidence="6">The sequence shown here is derived from an EMBL/GenBank/DDBJ whole genome shotgun (WGS) entry which is preliminary data.</text>
</comment>
<keyword evidence="4" id="KW-0143">Chaperone</keyword>
<keyword evidence="3" id="KW-1005">Bacterial flagellum biogenesis</keyword>
<evidence type="ECO:0000256" key="3">
    <source>
        <dbReference type="ARBA" id="ARBA00022795"/>
    </source>
</evidence>
<dbReference type="GeneID" id="82269983"/>
<dbReference type="InterPro" id="IPR008622">
    <property type="entry name" value="FliT"/>
</dbReference>
<evidence type="ECO:0000256" key="1">
    <source>
        <dbReference type="ARBA" id="ARBA00004514"/>
    </source>
</evidence>
<keyword evidence="6" id="KW-0282">Flagellum</keyword>
<sequence>MMQSVTWGQEQMAVRSEIVHCYEQLAACISTMLALARAKEWGQLPELEARCSASVERLKAIQPLASLEPAQRDLVLRLLERICTEQAELSGLIKPQLDDLIRRMDSLNHQKNLGKAYGLAH</sequence>
<dbReference type="GO" id="GO:0044781">
    <property type="term" value="P:bacterial-type flagellum organization"/>
    <property type="evidence" value="ECO:0007669"/>
    <property type="project" value="UniProtKB-KW"/>
</dbReference>
<keyword evidence="2" id="KW-0963">Cytoplasm</keyword>
<keyword evidence="6" id="KW-0966">Cell projection</keyword>
<evidence type="ECO:0000256" key="2">
    <source>
        <dbReference type="ARBA" id="ARBA00022490"/>
    </source>
</evidence>